<feature type="compositionally biased region" description="Basic and acidic residues" evidence="2">
    <location>
        <begin position="9"/>
        <end position="18"/>
    </location>
</feature>
<feature type="region of interest" description="Disordered" evidence="2">
    <location>
        <begin position="1"/>
        <end position="24"/>
    </location>
</feature>
<dbReference type="Proteomes" id="UP000324479">
    <property type="component" value="Unassembled WGS sequence"/>
</dbReference>
<dbReference type="InterPro" id="IPR001424">
    <property type="entry name" value="SOD_Cu_Zn_dom"/>
</dbReference>
<evidence type="ECO:0000313" key="5">
    <source>
        <dbReference type="Proteomes" id="UP000324479"/>
    </source>
</evidence>
<dbReference type="InterPro" id="IPR024134">
    <property type="entry name" value="SOD_Cu/Zn_/chaperone"/>
</dbReference>
<dbReference type="GO" id="GO:0005507">
    <property type="term" value="F:copper ion binding"/>
    <property type="evidence" value="ECO:0007669"/>
    <property type="project" value="InterPro"/>
</dbReference>
<reference evidence="4 5" key="1">
    <citation type="submission" date="2019-08" db="EMBL/GenBank/DDBJ databases">
        <authorList>
            <person name="Dhanesh K."/>
            <person name="Kumar G."/>
            <person name="Sasikala C."/>
            <person name="Venkata Ramana C."/>
        </authorList>
    </citation>
    <scope>NUCLEOTIDE SEQUENCE [LARGE SCALE GENOMIC DNA]</scope>
    <source>
        <strain evidence="4 5">JC645</strain>
    </source>
</reference>
<dbReference type="Pfam" id="PF00080">
    <property type="entry name" value="Sod_Cu"/>
    <property type="match status" value="1"/>
</dbReference>
<keyword evidence="5" id="KW-1185">Reference proteome</keyword>
<evidence type="ECO:0000256" key="1">
    <source>
        <dbReference type="ARBA" id="ARBA00010457"/>
    </source>
</evidence>
<dbReference type="CDD" id="cd00305">
    <property type="entry name" value="Cu-Zn_Superoxide_Dismutase"/>
    <property type="match status" value="1"/>
</dbReference>
<dbReference type="SUPFAM" id="SSF49329">
    <property type="entry name" value="Cu,Zn superoxide dismutase-like"/>
    <property type="match status" value="1"/>
</dbReference>
<comment type="similarity">
    <text evidence="1">Belongs to the Cu-Zn superoxide dismutase family.</text>
</comment>
<evidence type="ECO:0000259" key="3">
    <source>
        <dbReference type="Pfam" id="PF00080"/>
    </source>
</evidence>
<proteinExistence type="inferred from homology"/>
<evidence type="ECO:0000256" key="2">
    <source>
        <dbReference type="SAM" id="MobiDB-lite"/>
    </source>
</evidence>
<dbReference type="EMBL" id="VWOX01000011">
    <property type="protein sequence ID" value="KAA5541114.1"/>
    <property type="molecule type" value="Genomic_DNA"/>
</dbReference>
<dbReference type="PANTHER" id="PTHR10003">
    <property type="entry name" value="SUPEROXIDE DISMUTASE CU-ZN -RELATED"/>
    <property type="match status" value="1"/>
</dbReference>
<feature type="region of interest" description="Disordered" evidence="2">
    <location>
        <begin position="72"/>
        <end position="106"/>
    </location>
</feature>
<name>A0A5M6D0X7_9BACT</name>
<evidence type="ECO:0000313" key="4">
    <source>
        <dbReference type="EMBL" id="KAA5541114.1"/>
    </source>
</evidence>
<protein>
    <submittedName>
        <fullName evidence="4">Superoxide dismutase family protein</fullName>
    </submittedName>
</protein>
<gene>
    <name evidence="4" type="ORF">FYK55_18555</name>
</gene>
<dbReference type="InterPro" id="IPR036423">
    <property type="entry name" value="SOD-like_Cu/Zn_dom_sf"/>
</dbReference>
<comment type="caution">
    <text evidence="4">The sequence shown here is derived from an EMBL/GenBank/DDBJ whole genome shotgun (WGS) entry which is preliminary data.</text>
</comment>
<feature type="domain" description="Superoxide dismutase copper/zinc binding" evidence="3">
    <location>
        <begin position="37"/>
        <end position="161"/>
    </location>
</feature>
<dbReference type="GO" id="GO:0006801">
    <property type="term" value="P:superoxide metabolic process"/>
    <property type="evidence" value="ECO:0007669"/>
    <property type="project" value="InterPro"/>
</dbReference>
<accession>A0A5M6D0X7</accession>
<dbReference type="AlphaFoldDB" id="A0A5M6D0X7"/>
<sequence length="174" mass="18015">MLGSTNLRAQDEHHEHGAGELPTLGIAVITPTKGNKVRGTLRLMQKGDELRIRGRISNLTPGEHGFHIHQFGDERGTDGTATGGHFNPDGHQHGAPGSTSHAGDLGNITADAEGVAKVDVVTSGTKLHFILGRAFVVHAGKDDLASQPSGAAGARVATGVIGIGNPEFTVKKSN</sequence>
<dbReference type="Gene3D" id="2.60.40.200">
    <property type="entry name" value="Superoxide dismutase, copper/zinc binding domain"/>
    <property type="match status" value="1"/>
</dbReference>
<organism evidence="4 5">
    <name type="scientific">Roseiconus nitratireducens</name>
    <dbReference type="NCBI Taxonomy" id="2605748"/>
    <lineage>
        <taxon>Bacteria</taxon>
        <taxon>Pseudomonadati</taxon>
        <taxon>Planctomycetota</taxon>
        <taxon>Planctomycetia</taxon>
        <taxon>Pirellulales</taxon>
        <taxon>Pirellulaceae</taxon>
        <taxon>Roseiconus</taxon>
    </lineage>
</organism>